<dbReference type="InterPro" id="IPR037291">
    <property type="entry name" value="DUF4139"/>
</dbReference>
<feature type="region of interest" description="Disordered" evidence="1">
    <location>
        <begin position="209"/>
        <end position="235"/>
    </location>
</feature>
<dbReference type="Pfam" id="PF13598">
    <property type="entry name" value="DUF4139"/>
    <property type="match status" value="1"/>
</dbReference>
<accession>E4UPC6</accession>
<evidence type="ECO:0000259" key="3">
    <source>
        <dbReference type="Pfam" id="PF13600"/>
    </source>
</evidence>
<evidence type="ECO:0000313" key="4">
    <source>
        <dbReference type="EMBL" id="EFQ99015.1"/>
    </source>
</evidence>
<dbReference type="PANTHER" id="PTHR31005:SF8">
    <property type="entry name" value="DUF4139 DOMAIN-CONTAINING PROTEIN"/>
    <property type="match status" value="1"/>
</dbReference>
<dbReference type="AlphaFoldDB" id="E4UPC6"/>
<dbReference type="eggNOG" id="ENOG502QWQ0">
    <property type="taxonomic scope" value="Eukaryota"/>
</dbReference>
<dbReference type="InterPro" id="IPR025554">
    <property type="entry name" value="DUF4140"/>
</dbReference>
<feature type="compositionally biased region" description="Acidic residues" evidence="1">
    <location>
        <begin position="515"/>
        <end position="524"/>
    </location>
</feature>
<name>E4UPC6_ARTGP</name>
<dbReference type="InterPro" id="IPR011935">
    <property type="entry name" value="CHP02231"/>
</dbReference>
<dbReference type="Proteomes" id="UP000002669">
    <property type="component" value="Unassembled WGS sequence"/>
</dbReference>
<dbReference type="EMBL" id="DS989823">
    <property type="protein sequence ID" value="EFQ99015.1"/>
    <property type="molecule type" value="Genomic_DNA"/>
</dbReference>
<feature type="domain" description="DUF4140" evidence="3">
    <location>
        <begin position="21"/>
        <end position="145"/>
    </location>
</feature>
<dbReference type="OrthoDB" id="10068793at2759"/>
<dbReference type="Pfam" id="PF13600">
    <property type="entry name" value="DUF4140"/>
    <property type="match status" value="1"/>
</dbReference>
<dbReference type="OMA" id="CRINNTK"/>
<dbReference type="HOGENOM" id="CLU_010457_1_0_1"/>
<sequence>MTSYEVNAVELSLQGTPTKTVTLAPERATIVRELADVPIKPGPNKITIVGFDSRVDFDSLRVTGHGPATITDIQTSVALRDEDFDDVYPEEDSVGEDIDSEDPDDNFGVDRSELDSIIAEIKEISAKLAFLDNEKISSTQSLAFLDSYGKSMNAKDVDATKVAEYIDVYQKKRAGLREIYEKAEAQITELNEKKEKLERKKERLEVKFTEERDRAAKPSRKERKAKLKEKGLKEKKKQEARADISSFWNIYTGRVTVHVEGHGAGVTPENRRESVSSVKKPDVNENITLSLTYVTSAARWTPRYDLMLNTPTSSGNLVYRAEYYNRSCETWKDATVILSTSQTTFSGVDENIPTLLPWNVALRKHEVMELETATDTLPAKKMSNWHGALRANAEGMERVQLRRARARSSDAPVCYPNRTFPSASTAPFPPPPPPPPAAMAGGLFGTSVTFSATHETGQQPLTVPQPQAQQQMMQRMQAPGVPRYHGFSDVADTQQGAQTVRFGGVAPPHPGGSHDEDEDDDEDFHLDDDASTIQGPSNVLAFKQSSRHDYGLTTTYNVPGSRTLQPSSHVRRHIIAELELSSVTFSHVIIPKLKPAAFLKGRVTNTSTTPFLRGKAGLTVDDAFLGKATIPNCNPGVPFNLNLGVDPAIQVIYSKPKVRRATTGYFTKEDCAIFTRICRINNTKSSPVSLVVLDQIPVSEDERIRVRLLEPKGLDKGDSAKIGAEVSIDPKRAKDWGKGTVYINRDGEVKWVINLQKTVDIRLVLEYEAKIPSGLEVVGL</sequence>
<gene>
    <name evidence="4" type="ORF">MGYG_02026</name>
</gene>
<feature type="region of interest" description="Disordered" evidence="1">
    <location>
        <begin position="503"/>
        <end position="524"/>
    </location>
</feature>
<feature type="compositionally biased region" description="Basic residues" evidence="1">
    <location>
        <begin position="217"/>
        <end position="227"/>
    </location>
</feature>
<evidence type="ECO:0008006" key="6">
    <source>
        <dbReference type="Google" id="ProtNLM"/>
    </source>
</evidence>
<reference evidence="5" key="1">
    <citation type="journal article" date="2012" name="MBio">
        <title>Comparative genome analysis of Trichophyton rubrum and related dermatophytes reveals candidate genes involved in infection.</title>
        <authorList>
            <person name="Martinez D.A."/>
            <person name="Oliver B.G."/>
            <person name="Graeser Y."/>
            <person name="Goldberg J.M."/>
            <person name="Li W."/>
            <person name="Martinez-Rossi N.M."/>
            <person name="Monod M."/>
            <person name="Shelest E."/>
            <person name="Barton R.C."/>
            <person name="Birch E."/>
            <person name="Brakhage A.A."/>
            <person name="Chen Z."/>
            <person name="Gurr S.J."/>
            <person name="Heiman D."/>
            <person name="Heitman J."/>
            <person name="Kosti I."/>
            <person name="Rossi A."/>
            <person name="Saif S."/>
            <person name="Samalova M."/>
            <person name="Saunders C.W."/>
            <person name="Shea T."/>
            <person name="Summerbell R.C."/>
            <person name="Xu J."/>
            <person name="Young S."/>
            <person name="Zeng Q."/>
            <person name="Birren B.W."/>
            <person name="Cuomo C.A."/>
            <person name="White T.C."/>
        </authorList>
    </citation>
    <scope>NUCLEOTIDE SEQUENCE [LARGE SCALE GENOMIC DNA]</scope>
    <source>
        <strain evidence="5">ATCC MYA-4604 / CBS 118893</strain>
    </source>
</reference>
<dbReference type="GeneID" id="10029776"/>
<keyword evidence="5" id="KW-1185">Reference proteome</keyword>
<dbReference type="PANTHER" id="PTHR31005">
    <property type="entry name" value="DUF4139 DOMAIN-CONTAINING PROTEIN"/>
    <property type="match status" value="1"/>
</dbReference>
<evidence type="ECO:0000256" key="1">
    <source>
        <dbReference type="SAM" id="MobiDB-lite"/>
    </source>
</evidence>
<protein>
    <recommendedName>
        <fullName evidence="6">Mucoidy inhibitor A</fullName>
    </recommendedName>
</protein>
<dbReference type="STRING" id="535722.E4UPC6"/>
<dbReference type="VEuPathDB" id="FungiDB:MGYG_02026"/>
<dbReference type="RefSeq" id="XP_003174498.1">
    <property type="nucleotide sequence ID" value="XM_003174450.1"/>
</dbReference>
<evidence type="ECO:0000313" key="5">
    <source>
        <dbReference type="Proteomes" id="UP000002669"/>
    </source>
</evidence>
<feature type="domain" description="DUF4139" evidence="2">
    <location>
        <begin position="289"/>
        <end position="772"/>
    </location>
</feature>
<organism evidence="5">
    <name type="scientific">Arthroderma gypseum (strain ATCC MYA-4604 / CBS 118893)</name>
    <name type="common">Microsporum gypseum</name>
    <dbReference type="NCBI Taxonomy" id="535722"/>
    <lineage>
        <taxon>Eukaryota</taxon>
        <taxon>Fungi</taxon>
        <taxon>Dikarya</taxon>
        <taxon>Ascomycota</taxon>
        <taxon>Pezizomycotina</taxon>
        <taxon>Eurotiomycetes</taxon>
        <taxon>Eurotiomycetidae</taxon>
        <taxon>Onygenales</taxon>
        <taxon>Arthrodermataceae</taxon>
        <taxon>Nannizzia</taxon>
    </lineage>
</organism>
<dbReference type="InParanoid" id="E4UPC6"/>
<proteinExistence type="predicted"/>
<evidence type="ECO:0000259" key="2">
    <source>
        <dbReference type="Pfam" id="PF13598"/>
    </source>
</evidence>